<dbReference type="Pfam" id="PF14905">
    <property type="entry name" value="OMP_b-brl_3"/>
    <property type="match status" value="1"/>
</dbReference>
<protein>
    <recommendedName>
        <fullName evidence="2">Outer membrane protein beta-barrel domain-containing protein</fullName>
    </recommendedName>
</protein>
<sequence>MKKTILLFTLIFSFHLSFAQKGSVTGTLLDSLNKKTTLNFATISIFKGADTVLLSYKLSDDKGVFKINNLEIGTRYRLVINAWMYNIHRREVTLTAAQPNLSLGNIYLTEKTNNLNEVVIQSERPPIVVRKDTIEFNAESFKTLPSAVVEDLLKKLPGVSIDGDGGIMVNGKPVSKILVDGKEFFGGDQQIATKNLPANIIDKVQLTDDPEAKRRDPDIVAGNVPQIINLKLKRAIKSGAFGKLYAGGGPNKLYEAGGIMNFFRDTTQVSVLGYSNNANKPGFSIGDVMRIGGFSRSGVNSTMINSDGGFSLNGISFGGAMNGGVQTSSGAGANFNTLTKKGVKINAKYFLGYAKTFNEQTTDVEQNLGNNFIYTNSKSLQYSRNYSHNIGARIEAKLDSLTKLTIEPAVSIGLPRNTGDLSTSTFNTSRDLINDGKNASRLTGRNTDYGLSASLWKDFKKVGRSLNISVNISQRKNLSDNYNVVLNNFYNPTSTNSFDQWRDNDIDNFNLNLNANYSEPISKALSLNIATSSNYLDNENALATFLRNPSNQAYDIAVPNLTETVMQSGFKTNNRVSLRWKVNKDLNIQPGFVFNTIDLENKFTKHNGFGQHFTFFAPQLNIRYKSLNFSYSPSFREPDVRYIQPVANNTNPLFVQNGNPNLKPSKTHQVNLNMYKYDTQRALSYNIYLGGSVQNDGVIMQRTIDDAQSPTPGKQTTTPVNEDGIWQFHSNGNITKDFKGTKRQFTISAGYWGNYNKSYVIVNGVRSESKLINGGPRIGGRINLNDKLEFGETYSFGFNKSFYEDPFYNNLNYYNHGSDTELILRWPKKVVWETNYRWQYNTQSITEVDNKMAFWNAAVTFLFLKNDRLQLKCSFNDILNTNNRRYVYITENTARDLRVNNIGRHGLFTLTYNIQNFGGKVGGKETLFRF</sequence>
<feature type="chain" id="PRO_5018545633" description="Outer membrane protein beta-barrel domain-containing protein" evidence="1">
    <location>
        <begin position="20"/>
        <end position="930"/>
    </location>
</feature>
<dbReference type="OrthoDB" id="1086219at2"/>
<evidence type="ECO:0000313" key="4">
    <source>
        <dbReference type="Proteomes" id="UP000284120"/>
    </source>
</evidence>
<evidence type="ECO:0000313" key="3">
    <source>
        <dbReference type="EMBL" id="RWU05409.1"/>
    </source>
</evidence>
<dbReference type="InterPro" id="IPR041700">
    <property type="entry name" value="OMP_b-brl_3"/>
</dbReference>
<keyword evidence="4" id="KW-1185">Reference proteome</keyword>
<name>A0A3S3PSS4_9SPHI</name>
<comment type="caution">
    <text evidence="3">The sequence shown here is derived from an EMBL/GenBank/DDBJ whole genome shotgun (WGS) entry which is preliminary data.</text>
</comment>
<proteinExistence type="predicted"/>
<reference evidence="3 4" key="1">
    <citation type="submission" date="2018-06" db="EMBL/GenBank/DDBJ databases">
        <title>Pedobacter endophyticus sp. nov., an endophytic bacterium isolated from a leaf of Triticum aestivum.</title>
        <authorList>
            <person name="Zhang L."/>
        </authorList>
    </citation>
    <scope>NUCLEOTIDE SEQUENCE [LARGE SCALE GENOMIC DNA]</scope>
    <source>
        <strain evidence="3 4">CM134L-2</strain>
    </source>
</reference>
<evidence type="ECO:0000259" key="2">
    <source>
        <dbReference type="Pfam" id="PF14905"/>
    </source>
</evidence>
<organism evidence="3 4">
    <name type="scientific">Pedobacter chitinilyticus</name>
    <dbReference type="NCBI Taxonomy" id="2233776"/>
    <lineage>
        <taxon>Bacteria</taxon>
        <taxon>Pseudomonadati</taxon>
        <taxon>Bacteroidota</taxon>
        <taxon>Sphingobacteriia</taxon>
        <taxon>Sphingobacteriales</taxon>
        <taxon>Sphingobacteriaceae</taxon>
        <taxon>Pedobacter</taxon>
    </lineage>
</organism>
<keyword evidence="1" id="KW-0732">Signal</keyword>
<accession>A0A3S3PSS4</accession>
<dbReference type="RefSeq" id="WP_113648175.1">
    <property type="nucleotide sequence ID" value="NZ_QMHN01000005.1"/>
</dbReference>
<gene>
    <name evidence="3" type="ORF">DPV69_14740</name>
</gene>
<dbReference type="SUPFAM" id="SSF56935">
    <property type="entry name" value="Porins"/>
    <property type="match status" value="1"/>
</dbReference>
<feature type="domain" description="Outer membrane protein beta-barrel" evidence="2">
    <location>
        <begin position="457"/>
        <end position="898"/>
    </location>
</feature>
<dbReference type="AlphaFoldDB" id="A0A3S3PSS4"/>
<dbReference type="EMBL" id="SAYW01000005">
    <property type="protein sequence ID" value="RWU05409.1"/>
    <property type="molecule type" value="Genomic_DNA"/>
</dbReference>
<evidence type="ECO:0000256" key="1">
    <source>
        <dbReference type="SAM" id="SignalP"/>
    </source>
</evidence>
<dbReference type="Proteomes" id="UP000284120">
    <property type="component" value="Unassembled WGS sequence"/>
</dbReference>
<feature type="signal peptide" evidence="1">
    <location>
        <begin position="1"/>
        <end position="19"/>
    </location>
</feature>